<dbReference type="InterPro" id="IPR036291">
    <property type="entry name" value="NAD(P)-bd_dom_sf"/>
</dbReference>
<dbReference type="PANTHER" id="PTHR43580:SF3">
    <property type="entry name" value="6-PHOSPHOGLUCONATE DEHYDROGENASE FAMILY PROTEIN (AFU_ORTHOLOGUE AFUA_2G11600)"/>
    <property type="match status" value="1"/>
</dbReference>
<proteinExistence type="inferred from homology"/>
<evidence type="ECO:0000256" key="2">
    <source>
        <dbReference type="ARBA" id="ARBA00023002"/>
    </source>
</evidence>
<dbReference type="Pfam" id="PF14833">
    <property type="entry name" value="NAD_binding_11"/>
    <property type="match status" value="1"/>
</dbReference>
<evidence type="ECO:0000256" key="1">
    <source>
        <dbReference type="ARBA" id="ARBA00007598"/>
    </source>
</evidence>
<dbReference type="HOGENOM" id="CLU_035117_5_1_1"/>
<name>W9YL53_9EURO</name>
<keyword evidence="8" id="KW-1185">Reference proteome</keyword>
<dbReference type="InterPro" id="IPR015815">
    <property type="entry name" value="HIBADH-related"/>
</dbReference>
<dbReference type="GO" id="GO:0016491">
    <property type="term" value="F:oxidoreductase activity"/>
    <property type="evidence" value="ECO:0007669"/>
    <property type="project" value="UniProtKB-KW"/>
</dbReference>
<dbReference type="GeneID" id="19158373"/>
<dbReference type="SUPFAM" id="SSF51735">
    <property type="entry name" value="NAD(P)-binding Rossmann-fold domains"/>
    <property type="match status" value="1"/>
</dbReference>
<dbReference type="AlphaFoldDB" id="W9YL53"/>
<accession>W9YL53</accession>
<evidence type="ECO:0000259" key="5">
    <source>
        <dbReference type="Pfam" id="PF03446"/>
    </source>
</evidence>
<keyword evidence="2" id="KW-0560">Oxidoreductase</keyword>
<dbReference type="EMBL" id="AMWN01000003">
    <property type="protein sequence ID" value="EXJ90380.1"/>
    <property type="molecule type" value="Genomic_DNA"/>
</dbReference>
<dbReference type="InterPro" id="IPR006115">
    <property type="entry name" value="6PGDH_NADP-bd"/>
</dbReference>
<dbReference type="InterPro" id="IPR029154">
    <property type="entry name" value="HIBADH-like_NADP-bd"/>
</dbReference>
<evidence type="ECO:0000256" key="3">
    <source>
        <dbReference type="ARBA" id="ARBA00023027"/>
    </source>
</evidence>
<sequence length="308" mass="33069">MAPQIAWLGLGNMGRGMCKNLVEKGNLTHPLIIYNRTTARAQELSSKIGHSTVSPSIAEAARKADIIFYCLGDDAAVLSTLDEILRDDNNNLAGKILVDCSTVHPDTTAQETQLVEARGGTFVACPVFGAPAMAESGQLICVLAGASEAVDKVKPYCKGVMGRANLEFSGQEPSRATLLKLIGNTFVLSMVEALAEGHVVAEKSGLGVDTLHQFIELMFPGPYTAYSNRLRTGDYYNRAEPLFAVDLARKDARHAMALAEKTGCRMKNVELADSYLKVVKETQGQKGDIAGIYGAKRLESGLPFENAS</sequence>
<dbReference type="RefSeq" id="XP_007722574.1">
    <property type="nucleotide sequence ID" value="XM_007724384.1"/>
</dbReference>
<dbReference type="Gene3D" id="1.10.1040.10">
    <property type="entry name" value="N-(1-d-carboxylethyl)-l-norvaline Dehydrogenase, domain 2"/>
    <property type="match status" value="1"/>
</dbReference>
<gene>
    <name evidence="7" type="ORF">A1O1_03481</name>
</gene>
<evidence type="ECO:0000313" key="8">
    <source>
        <dbReference type="Proteomes" id="UP000019484"/>
    </source>
</evidence>
<dbReference type="InterPro" id="IPR051265">
    <property type="entry name" value="HIBADH-related_NP60_sf"/>
</dbReference>
<dbReference type="Gene3D" id="3.40.50.720">
    <property type="entry name" value="NAD(P)-binding Rossmann-like Domain"/>
    <property type="match status" value="1"/>
</dbReference>
<dbReference type="eggNOG" id="KOG0409">
    <property type="taxonomic scope" value="Eukaryota"/>
</dbReference>
<organism evidence="7 8">
    <name type="scientific">Capronia coronata CBS 617.96</name>
    <dbReference type="NCBI Taxonomy" id="1182541"/>
    <lineage>
        <taxon>Eukaryota</taxon>
        <taxon>Fungi</taxon>
        <taxon>Dikarya</taxon>
        <taxon>Ascomycota</taxon>
        <taxon>Pezizomycotina</taxon>
        <taxon>Eurotiomycetes</taxon>
        <taxon>Chaetothyriomycetidae</taxon>
        <taxon>Chaetothyriales</taxon>
        <taxon>Herpotrichiellaceae</taxon>
        <taxon>Capronia</taxon>
    </lineage>
</organism>
<dbReference type="GO" id="GO:0051287">
    <property type="term" value="F:NAD binding"/>
    <property type="evidence" value="ECO:0007669"/>
    <property type="project" value="InterPro"/>
</dbReference>
<reference evidence="7 8" key="1">
    <citation type="submission" date="2013-03" db="EMBL/GenBank/DDBJ databases">
        <title>The Genome Sequence of Capronia coronata CBS 617.96.</title>
        <authorList>
            <consortium name="The Broad Institute Genomics Platform"/>
            <person name="Cuomo C."/>
            <person name="de Hoog S."/>
            <person name="Gorbushina A."/>
            <person name="Walker B."/>
            <person name="Young S.K."/>
            <person name="Zeng Q."/>
            <person name="Gargeya S."/>
            <person name="Fitzgerald M."/>
            <person name="Haas B."/>
            <person name="Abouelleil A."/>
            <person name="Allen A.W."/>
            <person name="Alvarado L."/>
            <person name="Arachchi H.M."/>
            <person name="Berlin A.M."/>
            <person name="Chapman S.B."/>
            <person name="Gainer-Dewar J."/>
            <person name="Goldberg J."/>
            <person name="Griggs A."/>
            <person name="Gujja S."/>
            <person name="Hansen M."/>
            <person name="Howarth C."/>
            <person name="Imamovic A."/>
            <person name="Ireland A."/>
            <person name="Larimer J."/>
            <person name="McCowan C."/>
            <person name="Murphy C."/>
            <person name="Pearson M."/>
            <person name="Poon T.W."/>
            <person name="Priest M."/>
            <person name="Roberts A."/>
            <person name="Saif S."/>
            <person name="Shea T."/>
            <person name="Sisk P."/>
            <person name="Sykes S."/>
            <person name="Wortman J."/>
            <person name="Nusbaum C."/>
            <person name="Birren B."/>
        </authorList>
    </citation>
    <scope>NUCLEOTIDE SEQUENCE [LARGE SCALE GENOMIC DNA]</scope>
    <source>
        <strain evidence="7 8">CBS 617.96</strain>
    </source>
</reference>
<dbReference type="Pfam" id="PF03446">
    <property type="entry name" value="NAD_binding_2"/>
    <property type="match status" value="1"/>
</dbReference>
<evidence type="ECO:0000256" key="4">
    <source>
        <dbReference type="PIRSR" id="PIRSR000103-1"/>
    </source>
</evidence>
<feature type="active site" evidence="4">
    <location>
        <position position="180"/>
    </location>
</feature>
<dbReference type="GO" id="GO:0050661">
    <property type="term" value="F:NADP binding"/>
    <property type="evidence" value="ECO:0007669"/>
    <property type="project" value="InterPro"/>
</dbReference>
<evidence type="ECO:0000313" key="7">
    <source>
        <dbReference type="EMBL" id="EXJ90380.1"/>
    </source>
</evidence>
<dbReference type="InterPro" id="IPR013328">
    <property type="entry name" value="6PGD_dom2"/>
</dbReference>
<dbReference type="PIRSF" id="PIRSF000103">
    <property type="entry name" value="HIBADH"/>
    <property type="match status" value="1"/>
</dbReference>
<protein>
    <submittedName>
        <fullName evidence="7">Alcohol dehydrogenase</fullName>
    </submittedName>
</protein>
<dbReference type="Proteomes" id="UP000019484">
    <property type="component" value="Unassembled WGS sequence"/>
</dbReference>
<comment type="similarity">
    <text evidence="1">Belongs to the HIBADH-related family. NP60 subfamily.</text>
</comment>
<evidence type="ECO:0000259" key="6">
    <source>
        <dbReference type="Pfam" id="PF14833"/>
    </source>
</evidence>
<dbReference type="STRING" id="1182541.W9YL53"/>
<comment type="caution">
    <text evidence="7">The sequence shown here is derived from an EMBL/GenBank/DDBJ whole genome shotgun (WGS) entry which is preliminary data.</text>
</comment>
<dbReference type="SUPFAM" id="SSF48179">
    <property type="entry name" value="6-phosphogluconate dehydrogenase C-terminal domain-like"/>
    <property type="match status" value="1"/>
</dbReference>
<dbReference type="InterPro" id="IPR008927">
    <property type="entry name" value="6-PGluconate_DH-like_C_sf"/>
</dbReference>
<feature type="domain" description="3-hydroxyisobutyrate dehydrogenase-like NAD-binding" evidence="6">
    <location>
        <begin position="177"/>
        <end position="293"/>
    </location>
</feature>
<dbReference type="PANTHER" id="PTHR43580">
    <property type="entry name" value="OXIDOREDUCTASE GLYR1-RELATED"/>
    <property type="match status" value="1"/>
</dbReference>
<feature type="domain" description="6-phosphogluconate dehydrogenase NADP-binding" evidence="5">
    <location>
        <begin position="4"/>
        <end position="156"/>
    </location>
</feature>
<dbReference type="OrthoDB" id="435038at2759"/>
<keyword evidence="3" id="KW-0520">NAD</keyword>